<dbReference type="Proteomes" id="UP000664357">
    <property type="component" value="Unassembled WGS sequence"/>
</dbReference>
<evidence type="ECO:0000259" key="2">
    <source>
        <dbReference type="Pfam" id="PF18885"/>
    </source>
</evidence>
<name>A0ABV0EQB7_9ENTE</name>
<dbReference type="EMBL" id="JAFREL020000002">
    <property type="protein sequence ID" value="MEO1770741.1"/>
    <property type="molecule type" value="Genomic_DNA"/>
</dbReference>
<evidence type="ECO:0000256" key="1">
    <source>
        <dbReference type="SAM" id="SignalP"/>
    </source>
</evidence>
<dbReference type="Pfam" id="PF18885">
    <property type="entry name" value="DUF5648"/>
    <property type="match status" value="1"/>
</dbReference>
<evidence type="ECO:0000313" key="4">
    <source>
        <dbReference type="Proteomes" id="UP000664357"/>
    </source>
</evidence>
<accession>A0ABV0EQB7</accession>
<sequence length="248" mass="28060">MKKRQYVSKRGFVLLVAVVFIFIIPSKAEAATDDMYRLYNPNSGEHFYTKNGAEREMLKKVGWRDEGIGWYAPTAGDPVYRLYNANAGDHHYTLNGNEKDMLVKTGWHYEGVGWYSDTNKTIKLYRAYNPNAKAGSHNYTVNGAEQNMLIRNGWKDEGLAWYGTNRGSNTNSAPTPVSKLGNSGILEKTLQAAGAKGDAMRKDPKSTYYYGNPVNGDWNYSWAFISKEVKMSDSSVWYSIEFYPIYVG</sequence>
<keyword evidence="1" id="KW-0732">Signal</keyword>
<dbReference type="RefSeq" id="WP_242704500.1">
    <property type="nucleotide sequence ID" value="NZ_JAFREL020000002.1"/>
</dbReference>
<reference evidence="3 4" key="1">
    <citation type="submission" date="2024-02" db="EMBL/GenBank/DDBJ databases">
        <title>The Genome Sequence of Enterococcus sp. DIV0159.</title>
        <authorList>
            <person name="Earl A."/>
            <person name="Manson A."/>
            <person name="Gilmore M."/>
            <person name="Sanders J."/>
            <person name="Shea T."/>
            <person name="Howe W."/>
            <person name="Livny J."/>
            <person name="Cuomo C."/>
            <person name="Neafsey D."/>
            <person name="Birren B."/>
        </authorList>
    </citation>
    <scope>NUCLEOTIDE SEQUENCE [LARGE SCALE GENOMIC DNA]</scope>
    <source>
        <strain evidence="3 4">665A</strain>
    </source>
</reference>
<protein>
    <recommendedName>
        <fullName evidence="2">DUF5648 domain-containing protein</fullName>
    </recommendedName>
</protein>
<keyword evidence="4" id="KW-1185">Reference proteome</keyword>
<feature type="chain" id="PRO_5045649568" description="DUF5648 domain-containing protein" evidence="1">
    <location>
        <begin position="31"/>
        <end position="248"/>
    </location>
</feature>
<feature type="domain" description="DUF5648" evidence="2">
    <location>
        <begin position="35"/>
        <end position="163"/>
    </location>
</feature>
<comment type="caution">
    <text evidence="3">The sequence shown here is derived from an EMBL/GenBank/DDBJ whole genome shotgun (WGS) entry which is preliminary data.</text>
</comment>
<proteinExistence type="predicted"/>
<gene>
    <name evidence="3" type="ORF">JZO67_002694</name>
</gene>
<organism evidence="3 4">
    <name type="scientific">Candidatus Enterococcus ferrettii</name>
    <dbReference type="NCBI Taxonomy" id="2815324"/>
    <lineage>
        <taxon>Bacteria</taxon>
        <taxon>Bacillati</taxon>
        <taxon>Bacillota</taxon>
        <taxon>Bacilli</taxon>
        <taxon>Lactobacillales</taxon>
        <taxon>Enterococcaceae</taxon>
        <taxon>Enterococcus</taxon>
    </lineage>
</organism>
<evidence type="ECO:0000313" key="3">
    <source>
        <dbReference type="EMBL" id="MEO1770741.1"/>
    </source>
</evidence>
<dbReference type="InterPro" id="IPR043708">
    <property type="entry name" value="DUF5648"/>
</dbReference>
<feature type="signal peptide" evidence="1">
    <location>
        <begin position="1"/>
        <end position="30"/>
    </location>
</feature>